<evidence type="ECO:0000313" key="3">
    <source>
        <dbReference type="Proteomes" id="UP001183607"/>
    </source>
</evidence>
<dbReference type="Proteomes" id="UP001183607">
    <property type="component" value="Unassembled WGS sequence"/>
</dbReference>
<sequence>MSAPARRDRARAFVPDLIPEPKDLDRTGPLDAREVRDLERVHEARDHYQTARWIRGKALDAALRRGLYRGEDGQRTRQQYLDDEWDGMSETAAYREAAAWPLAREISEAWGRPAPDSHVQALTEAAEAHGLATVTQWYVELRRHGQETGRRVTAAVASNLADHLLGGEGPKVALDPLFTPRQLPPAKKKSAAARTKTGGTAPEHPLSHLNLAALSAEQIGRLDAWLAAEAAATGIPPERAADLLVSTLTEADLSKWVTP</sequence>
<organism evidence="2 3">
    <name type="scientific">Streptomyces evansiae</name>
    <dbReference type="NCBI Taxonomy" id="3075535"/>
    <lineage>
        <taxon>Bacteria</taxon>
        <taxon>Bacillati</taxon>
        <taxon>Actinomycetota</taxon>
        <taxon>Actinomycetes</taxon>
        <taxon>Kitasatosporales</taxon>
        <taxon>Streptomycetaceae</taxon>
        <taxon>Streptomyces</taxon>
    </lineage>
</organism>
<accession>A0ABD5ECC5</accession>
<proteinExistence type="predicted"/>
<name>A0ABD5ECC5_9ACTN</name>
<comment type="caution">
    <text evidence="2">The sequence shown here is derived from an EMBL/GenBank/DDBJ whole genome shotgun (WGS) entry which is preliminary data.</text>
</comment>
<evidence type="ECO:0000313" key="2">
    <source>
        <dbReference type="EMBL" id="MDT0418865.1"/>
    </source>
</evidence>
<feature type="compositionally biased region" description="Low complexity" evidence="1">
    <location>
        <begin position="192"/>
        <end position="202"/>
    </location>
</feature>
<gene>
    <name evidence="2" type="ORF">RM574_25625</name>
</gene>
<protein>
    <submittedName>
        <fullName evidence="2">Uncharacterized protein</fullName>
    </submittedName>
</protein>
<dbReference type="EMBL" id="JAVRER010000056">
    <property type="protein sequence ID" value="MDT0418865.1"/>
    <property type="molecule type" value="Genomic_DNA"/>
</dbReference>
<dbReference type="AlphaFoldDB" id="A0ABD5ECC5"/>
<reference evidence="3" key="1">
    <citation type="submission" date="2023-07" db="EMBL/GenBank/DDBJ databases">
        <title>30 novel species of actinomycetes from the DSMZ collection.</title>
        <authorList>
            <person name="Nouioui I."/>
        </authorList>
    </citation>
    <scope>NUCLEOTIDE SEQUENCE [LARGE SCALE GENOMIC DNA]</scope>
    <source>
        <strain evidence="3">DSM 41982</strain>
    </source>
</reference>
<dbReference type="RefSeq" id="WP_311677573.1">
    <property type="nucleotide sequence ID" value="NZ_JAVRER010000056.1"/>
</dbReference>
<feature type="region of interest" description="Disordered" evidence="1">
    <location>
        <begin position="180"/>
        <end position="205"/>
    </location>
</feature>
<evidence type="ECO:0000256" key="1">
    <source>
        <dbReference type="SAM" id="MobiDB-lite"/>
    </source>
</evidence>